<comment type="similarity">
    <text evidence="2">Belongs to the HesB/IscA family.</text>
</comment>
<comment type="pathway">
    <text evidence="1">Cofactor biosynthesis; iron-sulfur cluster biosynthesis.</text>
</comment>
<dbReference type="PANTHER" id="PTHR43011">
    <property type="entry name" value="IRON-SULFUR CLUSTER ASSEMBLY 2 HOMOLOG, MITOCHONDRIAL"/>
    <property type="match status" value="1"/>
</dbReference>
<evidence type="ECO:0000313" key="6">
    <source>
        <dbReference type="Proteomes" id="UP000323011"/>
    </source>
</evidence>
<dbReference type="GO" id="GO:0005506">
    <property type="term" value="F:iron ion binding"/>
    <property type="evidence" value="ECO:0007669"/>
    <property type="project" value="TreeGrafter"/>
</dbReference>
<evidence type="ECO:0000256" key="2">
    <source>
        <dbReference type="ARBA" id="ARBA00006718"/>
    </source>
</evidence>
<keyword evidence="3" id="KW-0004">4Fe-4S</keyword>
<evidence type="ECO:0000313" key="5">
    <source>
        <dbReference type="EMBL" id="KAA0155647.1"/>
    </source>
</evidence>
<dbReference type="GO" id="GO:0005739">
    <property type="term" value="C:mitochondrion"/>
    <property type="evidence" value="ECO:0007669"/>
    <property type="project" value="TreeGrafter"/>
</dbReference>
<proteinExistence type="inferred from homology"/>
<dbReference type="Pfam" id="PF01521">
    <property type="entry name" value="Fe-S_biosyn"/>
    <property type="match status" value="1"/>
</dbReference>
<dbReference type="EMBL" id="VLTN01000006">
    <property type="protein sequence ID" value="KAA0155647.1"/>
    <property type="molecule type" value="Genomic_DNA"/>
</dbReference>
<keyword evidence="3" id="KW-0408">Iron</keyword>
<sequence length="137" mass="14356">MASAAVEDRAVAESMFADAGSPAPLAITEAAAQYILQVRQKRGAEQLWLRVSVAPGGCGGHQYHFAFTEEAPSDSDVVLTRGDAAVVVDGRSLGFMQGSTVDYQRTMMESGLTISDNPNATSGCGCGTSFALKDDDF</sequence>
<dbReference type="GO" id="GO:0051539">
    <property type="term" value="F:4 iron, 4 sulfur cluster binding"/>
    <property type="evidence" value="ECO:0007669"/>
    <property type="project" value="UniProtKB-KW"/>
</dbReference>
<dbReference type="InterPro" id="IPR035903">
    <property type="entry name" value="HesB-like_dom_sf"/>
</dbReference>
<dbReference type="GO" id="GO:0051537">
    <property type="term" value="F:2 iron, 2 sulfur cluster binding"/>
    <property type="evidence" value="ECO:0007669"/>
    <property type="project" value="TreeGrafter"/>
</dbReference>
<dbReference type="PANTHER" id="PTHR43011:SF1">
    <property type="entry name" value="IRON-SULFUR CLUSTER ASSEMBLY 2 HOMOLOG, MITOCHONDRIAL"/>
    <property type="match status" value="1"/>
</dbReference>
<protein>
    <recommendedName>
        <fullName evidence="4">Core domain-containing protein</fullName>
    </recommendedName>
</protein>
<organism evidence="5 6">
    <name type="scientific">Cafeteria roenbergensis</name>
    <name type="common">Marine flagellate</name>
    <dbReference type="NCBI Taxonomy" id="33653"/>
    <lineage>
        <taxon>Eukaryota</taxon>
        <taxon>Sar</taxon>
        <taxon>Stramenopiles</taxon>
        <taxon>Bigyra</taxon>
        <taxon>Opalozoa</taxon>
        <taxon>Bicosoecida</taxon>
        <taxon>Cafeteriaceae</taxon>
        <taxon>Cafeteria</taxon>
    </lineage>
</organism>
<dbReference type="GO" id="GO:0016226">
    <property type="term" value="P:iron-sulfur cluster assembly"/>
    <property type="evidence" value="ECO:0007669"/>
    <property type="project" value="InterPro"/>
</dbReference>
<evidence type="ECO:0000256" key="3">
    <source>
        <dbReference type="ARBA" id="ARBA00022485"/>
    </source>
</evidence>
<evidence type="ECO:0000259" key="4">
    <source>
        <dbReference type="Pfam" id="PF01521"/>
    </source>
</evidence>
<dbReference type="InterPro" id="IPR016092">
    <property type="entry name" value="ATAP"/>
</dbReference>
<dbReference type="OMA" id="AMRISHK"/>
<evidence type="ECO:0000256" key="1">
    <source>
        <dbReference type="ARBA" id="ARBA00005151"/>
    </source>
</evidence>
<dbReference type="SUPFAM" id="SSF89360">
    <property type="entry name" value="HesB-like domain"/>
    <property type="match status" value="1"/>
</dbReference>
<keyword evidence="3" id="KW-0479">Metal-binding</keyword>
<keyword evidence="6" id="KW-1185">Reference proteome</keyword>
<dbReference type="NCBIfam" id="TIGR00049">
    <property type="entry name" value="iron-sulfur cluster assembly accessory protein"/>
    <property type="match status" value="1"/>
</dbReference>
<gene>
    <name evidence="5" type="ORF">FNF29_01563</name>
</gene>
<keyword evidence="3" id="KW-0411">Iron-sulfur</keyword>
<dbReference type="InterPro" id="IPR000361">
    <property type="entry name" value="ATAP_core_dom"/>
</dbReference>
<feature type="domain" description="Core" evidence="4">
    <location>
        <begin position="25"/>
        <end position="127"/>
    </location>
</feature>
<name>A0A5A8CT54_CAFRO</name>
<dbReference type="Gene3D" id="2.60.300.12">
    <property type="entry name" value="HesB-like domain"/>
    <property type="match status" value="1"/>
</dbReference>
<dbReference type="AlphaFoldDB" id="A0A5A8CT54"/>
<accession>A0A5A8CT54</accession>
<reference evidence="5 6" key="1">
    <citation type="submission" date="2019-07" db="EMBL/GenBank/DDBJ databases">
        <title>Genomes of Cafeteria roenbergensis.</title>
        <authorList>
            <person name="Fischer M.G."/>
            <person name="Hackl T."/>
            <person name="Roman M."/>
        </authorList>
    </citation>
    <scope>NUCLEOTIDE SEQUENCE [LARGE SCALE GENOMIC DNA]</scope>
    <source>
        <strain evidence="5 6">BVI</strain>
    </source>
</reference>
<dbReference type="Proteomes" id="UP000323011">
    <property type="component" value="Unassembled WGS sequence"/>
</dbReference>
<comment type="caution">
    <text evidence="5">The sequence shown here is derived from an EMBL/GenBank/DDBJ whole genome shotgun (WGS) entry which is preliminary data.</text>
</comment>